<evidence type="ECO:0000313" key="2">
    <source>
        <dbReference type="EMBL" id="KAG8194401.1"/>
    </source>
</evidence>
<name>A0AAV6VFB0_9ARAC</name>
<dbReference type="EMBL" id="JAFNEN010000103">
    <property type="protein sequence ID" value="KAG8194401.1"/>
    <property type="molecule type" value="Genomic_DNA"/>
</dbReference>
<dbReference type="GO" id="GO:0005765">
    <property type="term" value="C:lysosomal membrane"/>
    <property type="evidence" value="ECO:0007669"/>
    <property type="project" value="TreeGrafter"/>
</dbReference>
<dbReference type="AlphaFoldDB" id="A0AAV6VFB0"/>
<dbReference type="SUPFAM" id="SSF55961">
    <property type="entry name" value="Bet v1-like"/>
    <property type="match status" value="1"/>
</dbReference>
<dbReference type="PANTHER" id="PTHR46121:SF4">
    <property type="entry name" value="STEROIDOGENIC ACUTE REGULATORY PROTEIN-LIKE"/>
    <property type="match status" value="1"/>
</dbReference>
<dbReference type="InterPro" id="IPR002913">
    <property type="entry name" value="START_lipid-bd_dom"/>
</dbReference>
<keyword evidence="3" id="KW-1185">Reference proteome</keyword>
<dbReference type="GO" id="GO:0140284">
    <property type="term" value="C:endoplasmic reticulum-endosome membrane contact site"/>
    <property type="evidence" value="ECO:0007669"/>
    <property type="project" value="TreeGrafter"/>
</dbReference>
<comment type="caution">
    <text evidence="2">The sequence shown here is derived from an EMBL/GenBank/DDBJ whole genome shotgun (WGS) entry which is preliminary data.</text>
</comment>
<dbReference type="GO" id="GO:0005789">
    <property type="term" value="C:endoplasmic reticulum membrane"/>
    <property type="evidence" value="ECO:0007669"/>
    <property type="project" value="TreeGrafter"/>
</dbReference>
<dbReference type="SMART" id="SM00234">
    <property type="entry name" value="START"/>
    <property type="match status" value="1"/>
</dbReference>
<dbReference type="GO" id="GO:0008289">
    <property type="term" value="F:lipid binding"/>
    <property type="evidence" value="ECO:0007669"/>
    <property type="project" value="InterPro"/>
</dbReference>
<dbReference type="GO" id="GO:0031902">
    <property type="term" value="C:late endosome membrane"/>
    <property type="evidence" value="ECO:0007669"/>
    <property type="project" value="TreeGrafter"/>
</dbReference>
<dbReference type="Pfam" id="PF01852">
    <property type="entry name" value="START"/>
    <property type="match status" value="1"/>
</dbReference>
<evidence type="ECO:0000313" key="3">
    <source>
        <dbReference type="Proteomes" id="UP000827092"/>
    </source>
</evidence>
<dbReference type="Gene3D" id="3.30.530.20">
    <property type="match status" value="1"/>
</dbReference>
<evidence type="ECO:0000259" key="1">
    <source>
        <dbReference type="PROSITE" id="PS50848"/>
    </source>
</evidence>
<protein>
    <recommendedName>
        <fullName evidence="1">START domain-containing protein</fullName>
    </recommendedName>
</protein>
<accession>A0AAV6VFB0</accession>
<feature type="domain" description="START" evidence="1">
    <location>
        <begin position="57"/>
        <end position="239"/>
    </location>
</feature>
<gene>
    <name evidence="2" type="ORF">JTE90_011013</name>
</gene>
<dbReference type="PANTHER" id="PTHR46121">
    <property type="entry name" value="STEROIDOGENIC ACUTE REGULATORY PROTEIN-LIKE"/>
    <property type="match status" value="1"/>
</dbReference>
<sequence>MLLFKLFDCISLLTTDDTLHRWMVQFAVHHHHTSSKKKDNFTELADKGLYESLKLIDGSGWKEESKNEKDVLYSKNIPEIGKVFKYEGIVEVDAETINDKLYYNIERSPEWNNSVDKVDVIQTVDNQTNIVRIITRNRFFVSSREFVHLRKWKKVGDSFVHSTFSIDHPEVPSDLSFTRGEHRFCTYVIQPLKEDPSKTRLVWLMQVNLKGWLPQQIIDQAVSFGMESHFEDIRTFRKS</sequence>
<proteinExistence type="predicted"/>
<dbReference type="PROSITE" id="PS50848">
    <property type="entry name" value="START"/>
    <property type="match status" value="1"/>
</dbReference>
<dbReference type="InterPro" id="IPR023393">
    <property type="entry name" value="START-like_dom_sf"/>
</dbReference>
<dbReference type="InterPro" id="IPR051869">
    <property type="entry name" value="STARD3"/>
</dbReference>
<dbReference type="Proteomes" id="UP000827092">
    <property type="component" value="Unassembled WGS sequence"/>
</dbReference>
<reference evidence="2 3" key="1">
    <citation type="journal article" date="2022" name="Nat. Ecol. Evol.">
        <title>A masculinizing supergene underlies an exaggerated male reproductive morph in a spider.</title>
        <authorList>
            <person name="Hendrickx F."/>
            <person name="De Corte Z."/>
            <person name="Sonet G."/>
            <person name="Van Belleghem S.M."/>
            <person name="Kostlbacher S."/>
            <person name="Vangestel C."/>
        </authorList>
    </citation>
    <scope>NUCLEOTIDE SEQUENCE [LARGE SCALE GENOMIC DNA]</scope>
    <source>
        <strain evidence="2">W744_W776</strain>
    </source>
</reference>
<dbReference type="PRINTS" id="PR00978">
    <property type="entry name" value="STARPROTEIN"/>
</dbReference>
<dbReference type="GO" id="GO:0099044">
    <property type="term" value="P:vesicle tethering to endoplasmic reticulum"/>
    <property type="evidence" value="ECO:0007669"/>
    <property type="project" value="TreeGrafter"/>
</dbReference>
<organism evidence="2 3">
    <name type="scientific">Oedothorax gibbosus</name>
    <dbReference type="NCBI Taxonomy" id="931172"/>
    <lineage>
        <taxon>Eukaryota</taxon>
        <taxon>Metazoa</taxon>
        <taxon>Ecdysozoa</taxon>
        <taxon>Arthropoda</taxon>
        <taxon>Chelicerata</taxon>
        <taxon>Arachnida</taxon>
        <taxon>Araneae</taxon>
        <taxon>Araneomorphae</taxon>
        <taxon>Entelegynae</taxon>
        <taxon>Araneoidea</taxon>
        <taxon>Linyphiidae</taxon>
        <taxon>Erigoninae</taxon>
        <taxon>Oedothorax</taxon>
    </lineage>
</organism>
<dbReference type="InterPro" id="IPR000799">
    <property type="entry name" value="StAR-like"/>
</dbReference>